<reference evidence="1" key="2">
    <citation type="submission" date="2020-05" db="UniProtKB">
        <authorList>
            <consortium name="EnsemblMetazoa"/>
        </authorList>
    </citation>
    <scope>IDENTIFICATION</scope>
    <source>
        <strain evidence="1">Indian</strain>
    </source>
</reference>
<reference evidence="2" key="1">
    <citation type="journal article" date="2014" name="Genome Biol.">
        <title>Genome analysis of a major urban malaria vector mosquito, Anopheles stephensi.</title>
        <authorList>
            <person name="Jiang X."/>
            <person name="Peery A."/>
            <person name="Hall A.B."/>
            <person name="Sharma A."/>
            <person name="Chen X.G."/>
            <person name="Waterhouse R.M."/>
            <person name="Komissarov A."/>
            <person name="Riehle M.M."/>
            <person name="Shouche Y."/>
            <person name="Sharakhova M.V."/>
            <person name="Lawson D."/>
            <person name="Pakpour N."/>
            <person name="Arensburger P."/>
            <person name="Davidson V.L."/>
            <person name="Eiglmeier K."/>
            <person name="Emrich S."/>
            <person name="George P."/>
            <person name="Kennedy R.C."/>
            <person name="Mane S.P."/>
            <person name="Maslen G."/>
            <person name="Oringanje C."/>
            <person name="Qi Y."/>
            <person name="Settlage R."/>
            <person name="Tojo M."/>
            <person name="Tubio J.M."/>
            <person name="Unger M.F."/>
            <person name="Wang B."/>
            <person name="Vernick K.D."/>
            <person name="Ribeiro J.M."/>
            <person name="James A.A."/>
            <person name="Michel K."/>
            <person name="Riehle M.A."/>
            <person name="Luckhart S."/>
            <person name="Sharakhov I.V."/>
            <person name="Tu Z."/>
        </authorList>
    </citation>
    <scope>NUCLEOTIDE SEQUENCE [LARGE SCALE GENOMIC DNA]</scope>
    <source>
        <strain evidence="2">Indian</strain>
    </source>
</reference>
<dbReference type="InterPro" id="IPR045249">
    <property type="entry name" value="HARBI1-like"/>
</dbReference>
<dbReference type="PANTHER" id="PTHR22930">
    <property type="match status" value="1"/>
</dbReference>
<evidence type="ECO:0000313" key="2">
    <source>
        <dbReference type="Proteomes" id="UP000076408"/>
    </source>
</evidence>
<evidence type="ECO:0000313" key="1">
    <source>
        <dbReference type="EnsemblMetazoa" id="ASTEI11187-PA"/>
    </source>
</evidence>
<dbReference type="PANTHER" id="PTHR22930:SF269">
    <property type="entry name" value="NUCLEASE HARBI1-LIKE PROTEIN"/>
    <property type="match status" value="1"/>
</dbReference>
<dbReference type="EnsemblMetazoa" id="ASTEI11187-RA">
    <property type="protein sequence ID" value="ASTEI11187-PA"/>
    <property type="gene ID" value="ASTEI11187"/>
</dbReference>
<dbReference type="Proteomes" id="UP000076408">
    <property type="component" value="Unassembled WGS sequence"/>
</dbReference>
<organism evidence="1 2">
    <name type="scientific">Anopheles stephensi</name>
    <name type="common">Indo-Pakistan malaria mosquito</name>
    <dbReference type="NCBI Taxonomy" id="30069"/>
    <lineage>
        <taxon>Eukaryota</taxon>
        <taxon>Metazoa</taxon>
        <taxon>Ecdysozoa</taxon>
        <taxon>Arthropoda</taxon>
        <taxon>Hexapoda</taxon>
        <taxon>Insecta</taxon>
        <taxon>Pterygota</taxon>
        <taxon>Neoptera</taxon>
        <taxon>Endopterygota</taxon>
        <taxon>Diptera</taxon>
        <taxon>Nematocera</taxon>
        <taxon>Culicoidea</taxon>
        <taxon>Culicidae</taxon>
        <taxon>Anophelinae</taxon>
        <taxon>Anopheles</taxon>
    </lineage>
</organism>
<dbReference type="VEuPathDB" id="VectorBase:ASTEI20_045349"/>
<name>A0A182YRV1_ANOST</name>
<proteinExistence type="predicted"/>
<accession>A0A182YRV1</accession>
<sequence length="176" mass="20794">MTEEDFEYVLAKISKKICKQDTYMRKAVTARERLIITLRFLATGESFESLQFLLRVSSSTIRKIIPRVCNVLIEELADYVKLPETEQQWLEVSHRFEERWQFPHAIGAIDGKHVRIRKPTFSGSLYYNYKNYFSIVLLAIVDADYNFMYILAERAEFQMVVSLETLKFMLNSKKKN</sequence>
<keyword evidence="2" id="KW-1185">Reference proteome</keyword>
<dbReference type="AlphaFoldDB" id="A0A182YRV1"/>
<protein>
    <submittedName>
        <fullName evidence="1">DDE Tnp4 domain-containing protein</fullName>
    </submittedName>
</protein>
<dbReference type="OMA" id="MYILAER"/>
<dbReference type="VEuPathDB" id="VectorBase:ASTE011793"/>
<dbReference type="VEuPathDB" id="VectorBase:ASTEI11187"/>